<keyword evidence="6 9" id="KW-1133">Transmembrane helix</keyword>
<feature type="transmembrane region" description="Helical" evidence="9">
    <location>
        <begin position="482"/>
        <end position="501"/>
    </location>
</feature>
<accession>A0AAV6VXY4</accession>
<dbReference type="InterPro" id="IPR056953">
    <property type="entry name" value="CUT_N"/>
</dbReference>
<dbReference type="Pfam" id="PF25057">
    <property type="entry name" value="CUT_N"/>
    <property type="match status" value="1"/>
</dbReference>
<dbReference type="GO" id="GO:0042302">
    <property type="term" value="F:structural constituent of cuticle"/>
    <property type="evidence" value="ECO:0007669"/>
    <property type="project" value="UniProtKB-KW"/>
</dbReference>
<evidence type="ECO:0000313" key="12">
    <source>
        <dbReference type="Proteomes" id="UP000827092"/>
    </source>
</evidence>
<keyword evidence="3" id="KW-1003">Cell membrane</keyword>
<evidence type="ECO:0000256" key="1">
    <source>
        <dbReference type="ARBA" id="ARBA00004251"/>
    </source>
</evidence>
<dbReference type="Gene3D" id="2.60.40.4100">
    <property type="entry name" value="Zona pellucida, ZP-C domain"/>
    <property type="match status" value="1"/>
</dbReference>
<evidence type="ECO:0000256" key="8">
    <source>
        <dbReference type="SAM" id="MobiDB-lite"/>
    </source>
</evidence>
<dbReference type="Proteomes" id="UP000827092">
    <property type="component" value="Unassembled WGS sequence"/>
</dbReference>
<dbReference type="AlphaFoldDB" id="A0AAV6VXY4"/>
<dbReference type="PANTHER" id="PTHR22907:SF54">
    <property type="entry name" value="GH04558P"/>
    <property type="match status" value="1"/>
</dbReference>
<comment type="subcellular location">
    <subcellularLocation>
        <location evidence="1">Cell membrane</location>
        <topology evidence="1">Single-pass type I membrane protein</topology>
    </subcellularLocation>
</comment>
<feature type="region of interest" description="Disordered" evidence="8">
    <location>
        <begin position="572"/>
        <end position="597"/>
    </location>
</feature>
<evidence type="ECO:0000256" key="3">
    <source>
        <dbReference type="ARBA" id="ARBA00022475"/>
    </source>
</evidence>
<evidence type="ECO:0000256" key="9">
    <source>
        <dbReference type="SAM" id="Phobius"/>
    </source>
</evidence>
<dbReference type="InterPro" id="IPR042235">
    <property type="entry name" value="ZP-C_dom"/>
</dbReference>
<organism evidence="11 12">
    <name type="scientific">Oedothorax gibbosus</name>
    <dbReference type="NCBI Taxonomy" id="931172"/>
    <lineage>
        <taxon>Eukaryota</taxon>
        <taxon>Metazoa</taxon>
        <taxon>Ecdysozoa</taxon>
        <taxon>Arthropoda</taxon>
        <taxon>Chelicerata</taxon>
        <taxon>Arachnida</taxon>
        <taxon>Araneae</taxon>
        <taxon>Araneomorphae</taxon>
        <taxon>Entelegynae</taxon>
        <taxon>Araneoidea</taxon>
        <taxon>Linyphiidae</taxon>
        <taxon>Erigoninae</taxon>
        <taxon>Oedothorax</taxon>
    </lineage>
</organism>
<gene>
    <name evidence="11" type="ORF">JTE90_024341</name>
</gene>
<evidence type="ECO:0000256" key="6">
    <source>
        <dbReference type="ARBA" id="ARBA00022989"/>
    </source>
</evidence>
<keyword evidence="12" id="KW-1185">Reference proteome</keyword>
<evidence type="ECO:0000313" key="11">
    <source>
        <dbReference type="EMBL" id="KAG8201472.1"/>
    </source>
</evidence>
<comment type="caution">
    <text evidence="11">The sequence shown here is derived from an EMBL/GenBank/DDBJ whole genome shotgun (WGS) entry which is preliminary data.</text>
</comment>
<feature type="domain" description="ZP" evidence="10">
    <location>
        <begin position="85"/>
        <end position="331"/>
    </location>
</feature>
<evidence type="ECO:0000259" key="10">
    <source>
        <dbReference type="PROSITE" id="PS51034"/>
    </source>
</evidence>
<reference evidence="11 12" key="1">
    <citation type="journal article" date="2022" name="Nat. Ecol. Evol.">
        <title>A masculinizing supergene underlies an exaggerated male reproductive morph in a spider.</title>
        <authorList>
            <person name="Hendrickx F."/>
            <person name="De Corte Z."/>
            <person name="Sonet G."/>
            <person name="Van Belleghem S.M."/>
            <person name="Kostlbacher S."/>
            <person name="Vangestel C."/>
        </authorList>
    </citation>
    <scope>NUCLEOTIDE SEQUENCE [LARGE SCALE GENOMIC DNA]</scope>
    <source>
        <strain evidence="11">W744_W776</strain>
    </source>
</reference>
<dbReference type="Pfam" id="PF25301">
    <property type="entry name" value="CUT_C"/>
    <property type="match status" value="1"/>
</dbReference>
<evidence type="ECO:0000256" key="7">
    <source>
        <dbReference type="ARBA" id="ARBA00023136"/>
    </source>
</evidence>
<evidence type="ECO:0000256" key="5">
    <source>
        <dbReference type="ARBA" id="ARBA00022729"/>
    </source>
</evidence>
<dbReference type="InterPro" id="IPR057475">
    <property type="entry name" value="CUT_C"/>
</dbReference>
<protein>
    <recommendedName>
        <fullName evidence="10">ZP domain-containing protein</fullName>
    </recommendedName>
</protein>
<keyword evidence="4 9" id="KW-0812">Transmembrane</keyword>
<dbReference type="PROSITE" id="PS51034">
    <property type="entry name" value="ZP_2"/>
    <property type="match status" value="1"/>
</dbReference>
<dbReference type="PANTHER" id="PTHR22907">
    <property type="entry name" value="GH04558P"/>
    <property type="match status" value="1"/>
</dbReference>
<dbReference type="GO" id="GO:0005886">
    <property type="term" value="C:plasma membrane"/>
    <property type="evidence" value="ECO:0007669"/>
    <property type="project" value="UniProtKB-SubCell"/>
</dbReference>
<sequence>MCDKARFSWFVYLCMVRAIVLIGAEQIPNLPLDAEVTESAVMEMDGDRVVNKTTLNTDGDEKFDIPLTLFNPQTRRNDTFDVQVNCGMKFVVLNVSTQFKFSGIVYPKDAVKNCMGRYTNGTNAFIYRFPLKGCNTKFRLLDDAIEFYNTLVFQPHAFLVTEDAKAFNFMCQYKSHTRLLTNSYEVKFNDSGSKNVFQLADGPRLFMQIYAGSLSKRQAAVEVSVGDNVTMVIGMENYDMYSLRVMNCYMTSGMGGDKNMFYDDNGCTVDGFVIGPLTYSEDLRFSFVSFRAHKYPYTNKVKYNCEVKFCVRKLNNCRPVPPRCGPSNPYGQQSENITNEEFLKIFGDKTFTNRTNSKFYSNPRLFEPRPKESNDFLDDEDDILLGGLTPELVQEHFAEVERKTKEFVRQMRKIRSHSYTSEDPTQYPLGLEPKDSMHISYEIRVNEEGSLRNTRKVTDPSFEIVPVSPADEACWSSFKKTFVILAIIILPTLIFLILLCVKLHKYWDKREMNRAHEAASKAARFNVGPSDQVIFYNPDPEPTVDYRFRRFKSYPNARKVAAAAVEARTRAAARPQAGARNPSFDVNETSSEDSVKEPRVTGGLKFYEECFL</sequence>
<keyword evidence="7 9" id="KW-0472">Membrane</keyword>
<dbReference type="InterPro" id="IPR001507">
    <property type="entry name" value="ZP_dom"/>
</dbReference>
<dbReference type="SMART" id="SM00241">
    <property type="entry name" value="ZP"/>
    <property type="match status" value="1"/>
</dbReference>
<feature type="transmembrane region" description="Helical" evidence="9">
    <location>
        <begin position="7"/>
        <end position="24"/>
    </location>
</feature>
<name>A0AAV6VXY4_9ARAC</name>
<evidence type="ECO:0000256" key="2">
    <source>
        <dbReference type="ARBA" id="ARBA00022460"/>
    </source>
</evidence>
<evidence type="ECO:0000256" key="4">
    <source>
        <dbReference type="ARBA" id="ARBA00022692"/>
    </source>
</evidence>
<dbReference type="InterPro" id="IPR051962">
    <property type="entry name" value="Cuticlin"/>
</dbReference>
<dbReference type="EMBL" id="JAFNEN010000005">
    <property type="protein sequence ID" value="KAG8201472.1"/>
    <property type="molecule type" value="Genomic_DNA"/>
</dbReference>
<proteinExistence type="predicted"/>
<keyword evidence="5" id="KW-0732">Signal</keyword>
<keyword evidence="2" id="KW-0193">Cuticle</keyword>
<dbReference type="Gene3D" id="2.60.40.3210">
    <property type="entry name" value="Zona pellucida, ZP-N domain"/>
    <property type="match status" value="1"/>
</dbReference>